<reference evidence="1 2" key="1">
    <citation type="submission" date="2020-11" db="EMBL/GenBank/DDBJ databases">
        <title>Enhanced detection system for hospital associated transmission using whole genome sequencing surveillance.</title>
        <authorList>
            <person name="Harrison L.H."/>
            <person name="Van Tyne D."/>
            <person name="Marsh J.W."/>
            <person name="Griffith M.P."/>
            <person name="Snyder D.J."/>
            <person name="Cooper V.S."/>
            <person name="Mustapha M."/>
        </authorList>
    </citation>
    <scope>NUCLEOTIDE SEQUENCE [LARGE SCALE GENOMIC DNA]</scope>
    <source>
        <strain evidence="1 2">PR00075</strain>
    </source>
</reference>
<accession>A0ABS0IZ08</accession>
<sequence length="340" mass="39032">MAEENPKKQNKKAKSRKVRLRAFKIENKELSSNKSPAKGLILEKLENTIKVKDRCMLLNSEDPSQEQDLISCYEISTKSNSVFCTMLRITPSNELEQIPDKLFEKKDFTLDELESSKIDSLVVCKNHFYFCINDKYLITNLPLRTTIASLQTYICWLTKNELLEFTPMIDIQNQTQLKDLSAISVKDSEPIKLGDPLSSNDTTEEKKHTVTVVEEKSKKIRLDHIVMHAIKASLSKSSSLKELMDNKIVSAELLIKFSKPRKMTDEDYANILGATLKPVSDLDNVTFKRKDGKTEIKGKDLLKTKFVDIELTDTGKLNEQMLFQEMSRYLIDIERENPNI</sequence>
<organism evidence="1 2">
    <name type="scientific">Proteus alimentorum</name>
    <dbReference type="NCBI Taxonomy" id="1973495"/>
    <lineage>
        <taxon>Bacteria</taxon>
        <taxon>Pseudomonadati</taxon>
        <taxon>Pseudomonadota</taxon>
        <taxon>Gammaproteobacteria</taxon>
        <taxon>Enterobacterales</taxon>
        <taxon>Morganellaceae</taxon>
        <taxon>Proteus</taxon>
    </lineage>
</organism>
<name>A0ABS0IZ08_9GAMM</name>
<evidence type="ECO:0000313" key="2">
    <source>
        <dbReference type="Proteomes" id="UP000614721"/>
    </source>
</evidence>
<gene>
    <name evidence="1" type="ORF">I4902_18675</name>
</gene>
<dbReference type="EMBL" id="JADSJP010000072">
    <property type="protein sequence ID" value="MBG2881269.1"/>
    <property type="molecule type" value="Genomic_DNA"/>
</dbReference>
<comment type="caution">
    <text evidence="1">The sequence shown here is derived from an EMBL/GenBank/DDBJ whole genome shotgun (WGS) entry which is preliminary data.</text>
</comment>
<evidence type="ECO:0000313" key="1">
    <source>
        <dbReference type="EMBL" id="MBG2881269.1"/>
    </source>
</evidence>
<dbReference type="RefSeq" id="WP_161769461.1">
    <property type="nucleotide sequence ID" value="NZ_JADRYY010000060.1"/>
</dbReference>
<keyword evidence="2" id="KW-1185">Reference proteome</keyword>
<proteinExistence type="predicted"/>
<protein>
    <submittedName>
        <fullName evidence="1">Uncharacterized protein</fullName>
    </submittedName>
</protein>
<dbReference type="Proteomes" id="UP000614721">
    <property type="component" value="Unassembled WGS sequence"/>
</dbReference>